<name>A0ABY7TDM7_9SPHI</name>
<dbReference type="RefSeq" id="WP_273632798.1">
    <property type="nucleotide sequence ID" value="NZ_CP117167.1"/>
</dbReference>
<organism evidence="1 2">
    <name type="scientific">Mucilaginibacter jinjuensis</name>
    <dbReference type="NCBI Taxonomy" id="1176721"/>
    <lineage>
        <taxon>Bacteria</taxon>
        <taxon>Pseudomonadati</taxon>
        <taxon>Bacteroidota</taxon>
        <taxon>Sphingobacteriia</taxon>
        <taxon>Sphingobacteriales</taxon>
        <taxon>Sphingobacteriaceae</taxon>
        <taxon>Mucilaginibacter</taxon>
    </lineage>
</organism>
<evidence type="ECO:0000313" key="2">
    <source>
        <dbReference type="Proteomes" id="UP001216139"/>
    </source>
</evidence>
<proteinExistence type="predicted"/>
<accession>A0ABY7TDM7</accession>
<reference evidence="1 2" key="1">
    <citation type="submission" date="2023-02" db="EMBL/GenBank/DDBJ databases">
        <title>Genome sequence of Mucilaginibacter jinjuensis strain KACC 16571.</title>
        <authorList>
            <person name="Kim S."/>
            <person name="Heo J."/>
            <person name="Kwon S.-W."/>
        </authorList>
    </citation>
    <scope>NUCLEOTIDE SEQUENCE [LARGE SCALE GENOMIC DNA]</scope>
    <source>
        <strain evidence="1 2">KACC 16571</strain>
    </source>
</reference>
<dbReference type="EMBL" id="CP117167">
    <property type="protein sequence ID" value="WCT14344.1"/>
    <property type="molecule type" value="Genomic_DNA"/>
</dbReference>
<sequence length="126" mass="14541">MNQRLSHNMLIYTFAVLMILMRPFFAYHISQTGGFAGDPTRVYNLLQRLVKKKEFHAEDADEAADLINATEVKVILPLVFILLQLRRYAGWLYALLVGSNTSNNYSTVFQVCPCNCYYQRISKLQI</sequence>
<dbReference type="Proteomes" id="UP001216139">
    <property type="component" value="Chromosome"/>
</dbReference>
<evidence type="ECO:0000313" key="1">
    <source>
        <dbReference type="EMBL" id="WCT14344.1"/>
    </source>
</evidence>
<gene>
    <name evidence="1" type="ORF">PQO05_10410</name>
</gene>
<protein>
    <submittedName>
        <fullName evidence="1">Uncharacterized protein</fullName>
    </submittedName>
</protein>
<keyword evidence="2" id="KW-1185">Reference proteome</keyword>